<protein>
    <recommendedName>
        <fullName evidence="8">UBA/TS-N domain-containing protein</fullName>
    </recommendedName>
</protein>
<organism evidence="6 7">
    <name type="scientific">Cryptococcus depauperatus CBS 7841</name>
    <dbReference type="NCBI Taxonomy" id="1295531"/>
    <lineage>
        <taxon>Eukaryota</taxon>
        <taxon>Fungi</taxon>
        <taxon>Dikarya</taxon>
        <taxon>Basidiomycota</taxon>
        <taxon>Agaricomycotina</taxon>
        <taxon>Tremellomycetes</taxon>
        <taxon>Tremellales</taxon>
        <taxon>Cryptococcaceae</taxon>
        <taxon>Cryptococcus</taxon>
    </lineage>
</organism>
<dbReference type="SMART" id="SM00165">
    <property type="entry name" value="UBA"/>
    <property type="match status" value="1"/>
</dbReference>
<dbReference type="GO" id="GO:0005737">
    <property type="term" value="C:cytoplasm"/>
    <property type="evidence" value="ECO:0007669"/>
    <property type="project" value="TreeGrafter"/>
</dbReference>
<dbReference type="PANTHER" id="PTHR11216:SF170">
    <property type="entry name" value="DYNAMIN ASSOCIATED PROTEIN 160, ISOFORM D"/>
    <property type="match status" value="1"/>
</dbReference>
<feature type="domain" description="EF-hand" evidence="5">
    <location>
        <begin position="324"/>
        <end position="359"/>
    </location>
</feature>
<dbReference type="InterPro" id="IPR015940">
    <property type="entry name" value="UBA"/>
</dbReference>
<dbReference type="KEGG" id="cdep:91088690"/>
<dbReference type="RefSeq" id="XP_066069961.1">
    <property type="nucleotide sequence ID" value="XM_066213864.1"/>
</dbReference>
<dbReference type="InterPro" id="IPR000261">
    <property type="entry name" value="EH_dom"/>
</dbReference>
<accession>A0AAJ8JVQ0</accession>
<feature type="domain" description="EH" evidence="4">
    <location>
        <begin position="133"/>
        <end position="223"/>
    </location>
</feature>
<feature type="compositionally biased region" description="Basic and acidic residues" evidence="2">
    <location>
        <begin position="1378"/>
        <end position="1387"/>
    </location>
</feature>
<dbReference type="GO" id="GO:0016197">
    <property type="term" value="P:endosomal transport"/>
    <property type="evidence" value="ECO:0007669"/>
    <property type="project" value="TreeGrafter"/>
</dbReference>
<reference evidence="6" key="3">
    <citation type="submission" date="2024-01" db="EMBL/GenBank/DDBJ databases">
        <authorList>
            <person name="Coelho M.A."/>
            <person name="David-Palma M."/>
            <person name="Shea T."/>
            <person name="Sun S."/>
            <person name="Cuomo C.A."/>
            <person name="Heitman J."/>
        </authorList>
    </citation>
    <scope>NUCLEOTIDE SEQUENCE</scope>
    <source>
        <strain evidence="6">CBS 7841</strain>
    </source>
</reference>
<reference evidence="6" key="2">
    <citation type="journal article" date="2022" name="Elife">
        <title>Obligate sexual reproduction of a homothallic fungus closely related to the Cryptococcus pathogenic species complex.</title>
        <authorList>
            <person name="Passer A.R."/>
            <person name="Clancey S.A."/>
            <person name="Shea T."/>
            <person name="David-Palma M."/>
            <person name="Averette A.F."/>
            <person name="Boekhout T."/>
            <person name="Porcel B.M."/>
            <person name="Nowrousian M."/>
            <person name="Cuomo C.A."/>
            <person name="Sun S."/>
            <person name="Heitman J."/>
            <person name="Coelho M.A."/>
        </authorList>
    </citation>
    <scope>NUCLEOTIDE SEQUENCE</scope>
    <source>
        <strain evidence="6">CBS 7841</strain>
    </source>
</reference>
<feature type="compositionally biased region" description="Polar residues" evidence="2">
    <location>
        <begin position="745"/>
        <end position="757"/>
    </location>
</feature>
<dbReference type="PROSITE" id="PS50031">
    <property type="entry name" value="EH"/>
    <property type="match status" value="3"/>
</dbReference>
<dbReference type="GO" id="GO:0005886">
    <property type="term" value="C:plasma membrane"/>
    <property type="evidence" value="ECO:0007669"/>
    <property type="project" value="TreeGrafter"/>
</dbReference>
<keyword evidence="7" id="KW-1185">Reference proteome</keyword>
<gene>
    <name evidence="6" type="ORF">L203_104480</name>
</gene>
<feature type="compositionally biased region" description="Low complexity" evidence="2">
    <location>
        <begin position="988"/>
        <end position="1004"/>
    </location>
</feature>
<feature type="compositionally biased region" description="Acidic residues" evidence="2">
    <location>
        <begin position="1108"/>
        <end position="1124"/>
    </location>
</feature>
<feature type="compositionally biased region" description="Polar residues" evidence="2">
    <location>
        <begin position="1135"/>
        <end position="1148"/>
    </location>
</feature>
<dbReference type="Gene3D" id="1.10.238.10">
    <property type="entry name" value="EF-hand"/>
    <property type="match status" value="3"/>
</dbReference>
<feature type="domain" description="EH" evidence="4">
    <location>
        <begin position="291"/>
        <end position="380"/>
    </location>
</feature>
<feature type="region of interest" description="Disordered" evidence="2">
    <location>
        <begin position="987"/>
        <end position="1009"/>
    </location>
</feature>
<feature type="compositionally biased region" description="Basic and acidic residues" evidence="2">
    <location>
        <begin position="1434"/>
        <end position="1445"/>
    </location>
</feature>
<evidence type="ECO:0000256" key="2">
    <source>
        <dbReference type="SAM" id="MobiDB-lite"/>
    </source>
</evidence>
<feature type="region of interest" description="Disordered" evidence="2">
    <location>
        <begin position="731"/>
        <end position="790"/>
    </location>
</feature>
<dbReference type="GeneID" id="91088690"/>
<dbReference type="PROSITE" id="PS50030">
    <property type="entry name" value="UBA"/>
    <property type="match status" value="1"/>
</dbReference>
<dbReference type="Gene3D" id="1.10.8.10">
    <property type="entry name" value="DNA helicase RuvA subunit, C-terminal domain"/>
    <property type="match status" value="1"/>
</dbReference>
<feature type="region of interest" description="Disordered" evidence="2">
    <location>
        <begin position="841"/>
        <end position="865"/>
    </location>
</feature>
<feature type="compositionally biased region" description="Acidic residues" evidence="2">
    <location>
        <begin position="1302"/>
        <end position="1316"/>
    </location>
</feature>
<feature type="compositionally biased region" description="Basic and acidic residues" evidence="2">
    <location>
        <begin position="1321"/>
        <end position="1331"/>
    </location>
</feature>
<dbReference type="SUPFAM" id="SSF47473">
    <property type="entry name" value="EF-hand"/>
    <property type="match status" value="3"/>
</dbReference>
<feature type="region of interest" description="Disordered" evidence="2">
    <location>
        <begin position="1101"/>
        <end position="1220"/>
    </location>
</feature>
<dbReference type="InterPro" id="IPR002048">
    <property type="entry name" value="EF_hand_dom"/>
</dbReference>
<feature type="compositionally biased region" description="Polar residues" evidence="2">
    <location>
        <begin position="415"/>
        <end position="429"/>
    </location>
</feature>
<feature type="domain" description="EH" evidence="4">
    <location>
        <begin position="5"/>
        <end position="85"/>
    </location>
</feature>
<dbReference type="InterPro" id="IPR011992">
    <property type="entry name" value="EF-hand-dom_pair"/>
</dbReference>
<dbReference type="GO" id="GO:0006897">
    <property type="term" value="P:endocytosis"/>
    <property type="evidence" value="ECO:0007669"/>
    <property type="project" value="TreeGrafter"/>
</dbReference>
<feature type="compositionally biased region" description="Polar residues" evidence="2">
    <location>
        <begin position="765"/>
        <end position="782"/>
    </location>
</feature>
<feature type="coiled-coil region" evidence="1">
    <location>
        <begin position="528"/>
        <end position="576"/>
    </location>
</feature>
<feature type="region of interest" description="Disordered" evidence="2">
    <location>
        <begin position="1263"/>
        <end position="1445"/>
    </location>
</feature>
<dbReference type="PROSITE" id="PS50222">
    <property type="entry name" value="EF_HAND_2"/>
    <property type="match status" value="1"/>
</dbReference>
<dbReference type="Pfam" id="PF12763">
    <property type="entry name" value="EH"/>
    <property type="match status" value="3"/>
</dbReference>
<dbReference type="PANTHER" id="PTHR11216">
    <property type="entry name" value="EH DOMAIN"/>
    <property type="match status" value="1"/>
</dbReference>
<evidence type="ECO:0000313" key="7">
    <source>
        <dbReference type="Proteomes" id="UP000094043"/>
    </source>
</evidence>
<feature type="domain" description="UBA" evidence="3">
    <location>
        <begin position="1442"/>
        <end position="1482"/>
    </location>
</feature>
<reference evidence="6" key="1">
    <citation type="submission" date="2016-06" db="EMBL/GenBank/DDBJ databases">
        <authorList>
            <person name="Cuomo C."/>
            <person name="Litvintseva A."/>
            <person name="Heitman J."/>
            <person name="Chen Y."/>
            <person name="Sun S."/>
            <person name="Springer D."/>
            <person name="Dromer F."/>
            <person name="Young S."/>
            <person name="Zeng Q."/>
            <person name="Chapman S."/>
            <person name="Gujja S."/>
            <person name="Saif S."/>
            <person name="Birren B."/>
        </authorList>
    </citation>
    <scope>NUCLEOTIDE SEQUENCE</scope>
    <source>
        <strain evidence="6">CBS 7841</strain>
    </source>
</reference>
<proteinExistence type="predicted"/>
<dbReference type="Proteomes" id="UP000094043">
    <property type="component" value="Chromosome 5"/>
</dbReference>
<dbReference type="InterPro" id="IPR009060">
    <property type="entry name" value="UBA-like_sf"/>
</dbReference>
<evidence type="ECO:0000256" key="1">
    <source>
        <dbReference type="SAM" id="Coils"/>
    </source>
</evidence>
<feature type="region of interest" description="Disordered" evidence="2">
    <location>
        <begin position="415"/>
        <end position="482"/>
    </location>
</feature>
<dbReference type="CDD" id="cd00052">
    <property type="entry name" value="EH"/>
    <property type="match status" value="3"/>
</dbReference>
<dbReference type="SMART" id="SM00027">
    <property type="entry name" value="EH"/>
    <property type="match status" value="3"/>
</dbReference>
<evidence type="ECO:0000313" key="6">
    <source>
        <dbReference type="EMBL" id="WVN89261.1"/>
    </source>
</evidence>
<feature type="coiled-coil region" evidence="1">
    <location>
        <begin position="605"/>
        <end position="667"/>
    </location>
</feature>
<dbReference type="EMBL" id="CP143788">
    <property type="protein sequence ID" value="WVN89261.1"/>
    <property type="molecule type" value="Genomic_DNA"/>
</dbReference>
<feature type="compositionally biased region" description="Polar residues" evidence="2">
    <location>
        <begin position="711"/>
        <end position="721"/>
    </location>
</feature>
<feature type="compositionally biased region" description="Polar residues" evidence="2">
    <location>
        <begin position="438"/>
        <end position="447"/>
    </location>
</feature>
<keyword evidence="1" id="KW-0175">Coiled coil</keyword>
<evidence type="ECO:0008006" key="8">
    <source>
        <dbReference type="Google" id="ProtNLM"/>
    </source>
</evidence>
<dbReference type="GO" id="GO:0005509">
    <property type="term" value="F:calcium ion binding"/>
    <property type="evidence" value="ECO:0007669"/>
    <property type="project" value="InterPro"/>
</dbReference>
<feature type="region of interest" description="Disordered" evidence="2">
    <location>
        <begin position="1021"/>
        <end position="1051"/>
    </location>
</feature>
<feature type="compositionally biased region" description="Polar residues" evidence="2">
    <location>
        <begin position="1196"/>
        <end position="1213"/>
    </location>
</feature>
<sequence>MALYKKAYYDQLFSHVDKDSTGILPGQDAYPFLTSSNLSTDILGQIWALADPENNGFLTKDGWYKAARIIGWMQKGGVTAVEESLVSKNGPYPAFSEGPKPPPQAPLSAQLTGQRPISANNTGSGLPPLTHADRAKFTRLFAGAGPVNGLVSGDRARDIFVKSGLSYEKLGQIWNLSDTHDRGSLDLTDFIIGMHLIQSCMTNSSLNLPAILPPGLYQVASGGRTGPTSPIAAQNTGAGSPIRPQYTGSIGPLQAQGTGGSSRGTPVLPTRQFTGASLSNQHQPWDVTPQAKASSDQFFSQLDPQGKGVIEGDVAVPFMLQSQLDEGVLANIWDLADIRKEGNLTRDEFAVAMHLINQKLAGQDPPSSLPISLVPPSLREDFAGKQEVIASPAPPGVSRDLFDLFADEAPVSASDTAFPTSAASVTKQTEPPVLPARNNGQLQTSFLPQPPPPPARRQASGFATQVLSPHSTGTGKLSQPPSDFGTVFNSSSAHTFKGKDLMSDEEAQGNVKSVPDHSAEYGNKQNHFAQTSKAVEDLTKQHSELNAQEKDSKAQLEELEEKLKIARERHQTELRAVAEFRIRVGEQQAKIKSLNTDLITTSSDLSALRSEKTELEQILLTSKEEIRSLQKQMKDVEDEKSGLRIVLERLRKEARQQKGLVTIAKKQLQTAEISRNGVQTEVKAVQGEIEEDKAFLERGNGIHVPAETVSPDKNITPQPTGAFSPARLATATSVPLPGTPHALSPTPTAVSQRSNNPFDKFLGQASVNQSSAQTPALSSTPLSEREKGQSPINAALTSVGAAATGAAGLVAAGVTGLYETAKQAVTNEPEHDPHLDIHSAASATPAASSENKTSMISDAETEDAIRRVTPAERSLREAEEAAEKAIQKELGFPKEEKEIDPFGATTQKNVDPFGMPSSFNGEAETDPFGASLRTSVVEKQTTFDDFDDGFGDSFGQLSAGKTVYEAPNHTNKTADFDSAFAEFDETSARTASASAEEAGAGVESNQSVPAASRDTLLGIPKSEFPQLDRPNAERSVSTQAVASDSVPPSPVADIATAYHHPSERSTVDETPLLASEISTPGLAGIGAGNATIGAFEGGVLAKNLKQDEEQETESSDGDEGPEDLEGPKRDYNKSPHPSSAAENETLDSAHQKQSHGSVPALEPFGVMPQEDTAAKSRRSAPPPPATREILSAAAESPSNIPTAAVLSSPTTGHTLEGSPIIAQTKDKAAGGQLDLFGTPVAGSTMNVPAQTGATSAFAVGSQQPKSASFDEDDFDFSDLPPAQVDANAGMSHLASSNPLETGFDDEFASFDNEFENPAEGGKSEISSENKSFEMVSPHLQPSNQQTQGGVEKSGGEGLYDEWGLGPKEGSKGLSLNDQNRDGKEKQEGLGFDDAFGGDFEPSSSTPVQTNPQQQGYAPPPGPPPSKKNLQPAVPEKKPSEAQKDDIEHVKKLCAMGFSRGLVVEALAANGYDFQKTLNVLLS</sequence>
<dbReference type="SUPFAM" id="SSF46934">
    <property type="entry name" value="UBA-like"/>
    <property type="match status" value="1"/>
</dbReference>
<feature type="region of interest" description="Disordered" evidence="2">
    <location>
        <begin position="249"/>
        <end position="272"/>
    </location>
</feature>
<name>A0AAJ8JVQ0_9TREE</name>
<feature type="region of interest" description="Disordered" evidence="2">
    <location>
        <begin position="704"/>
        <end position="723"/>
    </location>
</feature>
<evidence type="ECO:0000259" key="5">
    <source>
        <dbReference type="PROSITE" id="PS50222"/>
    </source>
</evidence>
<evidence type="ECO:0000259" key="4">
    <source>
        <dbReference type="PROSITE" id="PS50031"/>
    </source>
</evidence>
<evidence type="ECO:0000259" key="3">
    <source>
        <dbReference type="PROSITE" id="PS50030"/>
    </source>
</evidence>
<feature type="compositionally biased region" description="Polar residues" evidence="2">
    <location>
        <begin position="1339"/>
        <end position="1348"/>
    </location>
</feature>
<feature type="compositionally biased region" description="Polar residues" evidence="2">
    <location>
        <begin position="1401"/>
        <end position="1410"/>
    </location>
</feature>
<feature type="compositionally biased region" description="Polar residues" evidence="2">
    <location>
        <begin position="461"/>
        <end position="482"/>
    </location>
</feature>